<comment type="catalytic activity">
    <reaction evidence="6">
        <text>1D-myo-inositol 1,4,5-trisphosphate + ATP = 1D-myo-inositol 1,3,4,5-tetrakisphosphate + ADP + H(+)</text>
        <dbReference type="Rhea" id="RHEA:11020"/>
        <dbReference type="ChEBI" id="CHEBI:15378"/>
        <dbReference type="ChEBI" id="CHEBI:30616"/>
        <dbReference type="ChEBI" id="CHEBI:57895"/>
        <dbReference type="ChEBI" id="CHEBI:203600"/>
        <dbReference type="ChEBI" id="CHEBI:456216"/>
        <dbReference type="EC" id="2.7.1.127"/>
    </reaction>
    <physiologicalReaction direction="left-to-right" evidence="6">
        <dbReference type="Rhea" id="RHEA:11021"/>
    </physiologicalReaction>
</comment>
<dbReference type="EC" id="2.7.-.-" evidence="7"/>
<evidence type="ECO:0000256" key="5">
    <source>
        <dbReference type="ARBA" id="ARBA00022840"/>
    </source>
</evidence>
<reference evidence="9" key="3">
    <citation type="submission" date="2025-09" db="UniProtKB">
        <authorList>
            <consortium name="Ensembl"/>
        </authorList>
    </citation>
    <scope>IDENTIFICATION</scope>
    <source>
        <strain evidence="9">Glennie</strain>
    </source>
</reference>
<feature type="region of interest" description="Disordered" evidence="8">
    <location>
        <begin position="306"/>
        <end position="406"/>
    </location>
</feature>
<feature type="compositionally biased region" description="Basic and acidic residues" evidence="8">
    <location>
        <begin position="127"/>
        <end position="154"/>
    </location>
</feature>
<dbReference type="SUPFAM" id="SSF56104">
    <property type="entry name" value="SAICAR synthase-like"/>
    <property type="match status" value="1"/>
</dbReference>
<keyword evidence="4 7" id="KW-0418">Kinase</keyword>
<evidence type="ECO:0000256" key="7">
    <source>
        <dbReference type="RuleBase" id="RU363090"/>
    </source>
</evidence>
<feature type="compositionally biased region" description="Low complexity" evidence="8">
    <location>
        <begin position="338"/>
        <end position="364"/>
    </location>
</feature>
<dbReference type="PANTHER" id="PTHR12400:SF106">
    <property type="entry name" value="INOSITOL-TRISPHOSPHATE 3-KINASE C"/>
    <property type="match status" value="1"/>
</dbReference>
<dbReference type="PANTHER" id="PTHR12400">
    <property type="entry name" value="INOSITOL POLYPHOSPHATE KINASE"/>
    <property type="match status" value="1"/>
</dbReference>
<gene>
    <name evidence="9" type="primary">ITPKC</name>
</gene>
<feature type="compositionally biased region" description="Basic and acidic residues" evidence="8">
    <location>
        <begin position="17"/>
        <end position="36"/>
    </location>
</feature>
<reference evidence="9 10" key="1">
    <citation type="journal article" date="2008" name="Nature">
        <title>Genome analysis of the platypus reveals unique signatures of evolution.</title>
        <authorList>
            <person name="Warren W.C."/>
            <person name="Hillier L.W."/>
            <person name="Marshall Graves J.A."/>
            <person name="Birney E."/>
            <person name="Ponting C.P."/>
            <person name="Grutzner F."/>
            <person name="Belov K."/>
            <person name="Miller W."/>
            <person name="Clarke L."/>
            <person name="Chinwalla A.T."/>
            <person name="Yang S.P."/>
            <person name="Heger A."/>
            <person name="Locke D.P."/>
            <person name="Miethke P."/>
            <person name="Waters P.D."/>
            <person name="Veyrunes F."/>
            <person name="Fulton L."/>
            <person name="Fulton B."/>
            <person name="Graves T."/>
            <person name="Wallis J."/>
            <person name="Puente X.S."/>
            <person name="Lopez-Otin C."/>
            <person name="Ordonez G.R."/>
            <person name="Eichler E.E."/>
            <person name="Chen L."/>
            <person name="Cheng Z."/>
            <person name="Deakin J.E."/>
            <person name="Alsop A."/>
            <person name="Thompson K."/>
            <person name="Kirby P."/>
            <person name="Papenfuss A.T."/>
            <person name="Wakefield M.J."/>
            <person name="Olender T."/>
            <person name="Lancet D."/>
            <person name="Huttley G.A."/>
            <person name="Smit A.F."/>
            <person name="Pask A."/>
            <person name="Temple-Smith P."/>
            <person name="Batzer M.A."/>
            <person name="Walker J.A."/>
            <person name="Konkel M.K."/>
            <person name="Harris R.S."/>
            <person name="Whittington C.M."/>
            <person name="Wong E.S."/>
            <person name="Gemmell N.J."/>
            <person name="Buschiazzo E."/>
            <person name="Vargas Jentzsch I.M."/>
            <person name="Merkel A."/>
            <person name="Schmitz J."/>
            <person name="Zemann A."/>
            <person name="Churakov G."/>
            <person name="Kriegs J.O."/>
            <person name="Brosius J."/>
            <person name="Murchison E.P."/>
            <person name="Sachidanandam R."/>
            <person name="Smith C."/>
            <person name="Hannon G.J."/>
            <person name="Tsend-Ayush E."/>
            <person name="McMillan D."/>
            <person name="Attenborough R."/>
            <person name="Rens W."/>
            <person name="Ferguson-Smith M."/>
            <person name="Lefevre C.M."/>
            <person name="Sharp J.A."/>
            <person name="Nicholas K.R."/>
            <person name="Ray D.A."/>
            <person name="Kube M."/>
            <person name="Reinhardt R."/>
            <person name="Pringle T.H."/>
            <person name="Taylor J."/>
            <person name="Jones R.C."/>
            <person name="Nixon B."/>
            <person name="Dacheux J.L."/>
            <person name="Niwa H."/>
            <person name="Sekita Y."/>
            <person name="Huang X."/>
            <person name="Stark A."/>
            <person name="Kheradpour P."/>
            <person name="Kellis M."/>
            <person name="Flicek P."/>
            <person name="Chen Y."/>
            <person name="Webber C."/>
            <person name="Hardison R."/>
            <person name="Nelson J."/>
            <person name="Hallsworth-Pepin K."/>
            <person name="Delehaunty K."/>
            <person name="Markovic C."/>
            <person name="Minx P."/>
            <person name="Feng Y."/>
            <person name="Kremitzki C."/>
            <person name="Mitreva M."/>
            <person name="Glasscock J."/>
            <person name="Wylie T."/>
            <person name="Wohldmann P."/>
            <person name="Thiru P."/>
            <person name="Nhan M.N."/>
            <person name="Pohl C.S."/>
            <person name="Smith S.M."/>
            <person name="Hou S."/>
            <person name="Nefedov M."/>
            <person name="de Jong P.J."/>
            <person name="Renfree M.B."/>
            <person name="Mardis E.R."/>
            <person name="Wilson R.K."/>
        </authorList>
    </citation>
    <scope>NUCLEOTIDE SEQUENCE [LARGE SCALE GENOMIC DNA]</scope>
    <source>
        <strain evidence="9 10">Glennie</strain>
    </source>
</reference>
<keyword evidence="5" id="KW-0067">ATP-binding</keyword>
<sequence length="703" mass="75607">MRRRSGREPPPPPETPCDPRPDPPPHPRPEGMKLEGPRGGGRQQPLLKGRPRDPGRDRPRDPPRNPGRDRSRAPSPPLPDKEGPRAQAGPAGPGPGPGAAADLPRSGRRGSRRPRGRGDPRPGPGEPADKDDHTPGDLADKDDHPPEEPVDRNDPPPGEPEDGNHHPPGEPVDGNDHPPGESDHKRDHPPREPVDRNDHPPGEPVDGNDHPPGEPDPKSDRPPGEPVGRDDHPPGEPVDGNDHPPGEPDHKNDRPPGEPAARKEHPPGEAAASPGEGPFSPGERAGPLMGPEELAALEERCRSLLLSASGPRGPIPRLIVTPEPEPEPGGGGGGGWTSSPGSADSGRGGSASPAPSLLLRRLSGSSGGGGGGGGGGAGGFSSASSFDESEDDLVGAASDPEDCSGNKSWKKLKTMVQWSPFVVSFRKLYPWIQLAGHAGNFQAGEEGRILKRFCSWEQQSLEQLMGDALRPFVPAYYGVVERDGEVFNQMEDLLAAFDGPSIMDCKMGSRTYLEEELEKAREKPRLRRDMYEKMVAVDPGAPTAQEHAQGAVTKPRYMQWRETLSSTATLGFRIEGVRKADGTCNTNFKTTRGTEQVTRVLEDFADGDRTVLRKYLVCLKELQAALERSHFFKTHEVVGSSLLFVHDRTGLARVWMIDFGKTVPLPAPQTLSHRLPWTEGNREDGYLWGLDNIIGILGGLARA</sequence>
<organism evidence="9 10">
    <name type="scientific">Ornithorhynchus anatinus</name>
    <name type="common">Duckbill platypus</name>
    <dbReference type="NCBI Taxonomy" id="9258"/>
    <lineage>
        <taxon>Eukaryota</taxon>
        <taxon>Metazoa</taxon>
        <taxon>Chordata</taxon>
        <taxon>Craniata</taxon>
        <taxon>Vertebrata</taxon>
        <taxon>Euteleostomi</taxon>
        <taxon>Mammalia</taxon>
        <taxon>Monotremata</taxon>
        <taxon>Ornithorhynchidae</taxon>
        <taxon>Ornithorhynchus</taxon>
    </lineage>
</organism>
<reference evidence="9" key="2">
    <citation type="submission" date="2025-08" db="UniProtKB">
        <authorList>
            <consortium name="Ensembl"/>
        </authorList>
    </citation>
    <scope>IDENTIFICATION</scope>
    <source>
        <strain evidence="9">Glennie</strain>
    </source>
</reference>
<dbReference type="InterPro" id="IPR038286">
    <property type="entry name" value="IPK_sf"/>
</dbReference>
<dbReference type="GO" id="GO:0005524">
    <property type="term" value="F:ATP binding"/>
    <property type="evidence" value="ECO:0007669"/>
    <property type="project" value="UniProtKB-KW"/>
</dbReference>
<feature type="compositionally biased region" description="Basic and acidic residues" evidence="8">
    <location>
        <begin position="50"/>
        <end position="72"/>
    </location>
</feature>
<dbReference type="Gene3D" id="3.30.470.160">
    <property type="entry name" value="Inositol polyphosphate kinase"/>
    <property type="match status" value="1"/>
</dbReference>
<evidence type="ECO:0000256" key="6">
    <source>
        <dbReference type="ARBA" id="ARBA00051963"/>
    </source>
</evidence>
<evidence type="ECO:0000256" key="8">
    <source>
        <dbReference type="SAM" id="MobiDB-lite"/>
    </source>
</evidence>
<evidence type="ECO:0000256" key="4">
    <source>
        <dbReference type="ARBA" id="ARBA00022777"/>
    </source>
</evidence>
<dbReference type="InterPro" id="IPR005522">
    <property type="entry name" value="IPK"/>
</dbReference>
<feature type="compositionally biased region" description="Basic and acidic residues" evidence="8">
    <location>
        <begin position="162"/>
        <end position="267"/>
    </location>
</feature>
<keyword evidence="2 7" id="KW-0808">Transferase</keyword>
<dbReference type="Ensembl" id="ENSOANT00000048497.1">
    <property type="protein sequence ID" value="ENSOANP00000036236.1"/>
    <property type="gene ID" value="ENSOANG00000001968.3"/>
</dbReference>
<evidence type="ECO:0000256" key="3">
    <source>
        <dbReference type="ARBA" id="ARBA00022741"/>
    </source>
</evidence>
<feature type="region of interest" description="Disordered" evidence="8">
    <location>
        <begin position="1"/>
        <end position="294"/>
    </location>
</feature>
<evidence type="ECO:0000256" key="1">
    <source>
        <dbReference type="ARBA" id="ARBA00007374"/>
    </source>
</evidence>
<feature type="compositionally biased region" description="Gly residues" evidence="8">
    <location>
        <begin position="365"/>
        <end position="379"/>
    </location>
</feature>
<dbReference type="GO" id="GO:0032958">
    <property type="term" value="P:inositol phosphate biosynthetic process"/>
    <property type="evidence" value="ECO:0007669"/>
    <property type="project" value="InterPro"/>
</dbReference>
<evidence type="ECO:0000313" key="9">
    <source>
        <dbReference type="Ensembl" id="ENSOANP00000036236.1"/>
    </source>
</evidence>
<accession>A0A6I8N5J3</accession>
<evidence type="ECO:0000256" key="2">
    <source>
        <dbReference type="ARBA" id="ARBA00022679"/>
    </source>
</evidence>
<keyword evidence="3" id="KW-0547">Nucleotide-binding</keyword>
<dbReference type="Proteomes" id="UP000002279">
    <property type="component" value="Chromosome 5"/>
</dbReference>
<evidence type="ECO:0000313" key="10">
    <source>
        <dbReference type="Proteomes" id="UP000002279"/>
    </source>
</evidence>
<dbReference type="GO" id="GO:0008440">
    <property type="term" value="F:inositol-1,4,5-trisphosphate 3-kinase activity"/>
    <property type="evidence" value="ECO:0007669"/>
    <property type="project" value="UniProtKB-EC"/>
</dbReference>
<dbReference type="AlphaFoldDB" id="A0A6I8N5J3"/>
<dbReference type="Pfam" id="PF03770">
    <property type="entry name" value="IPK"/>
    <property type="match status" value="1"/>
</dbReference>
<name>A0A6I8N5J3_ORNAN</name>
<comment type="similarity">
    <text evidence="1 7">Belongs to the inositol phosphokinase (IPK) family.</text>
</comment>
<dbReference type="FunFam" id="3.30.470.160:FF:000001">
    <property type="entry name" value="Kinase"/>
    <property type="match status" value="1"/>
</dbReference>
<dbReference type="Bgee" id="ENSOANG00000001968">
    <property type="expression patterns" value="Expressed in testis and 7 other cell types or tissues"/>
</dbReference>
<dbReference type="GeneTree" id="ENSGT00940000160033"/>
<keyword evidence="10" id="KW-1185">Reference proteome</keyword>
<feature type="compositionally biased region" description="Basic residues" evidence="8">
    <location>
        <begin position="106"/>
        <end position="115"/>
    </location>
</feature>
<proteinExistence type="inferred from homology"/>
<protein>
    <recommendedName>
        <fullName evidence="7">Kinase</fullName>
        <ecNumber evidence="7">2.7.-.-</ecNumber>
    </recommendedName>
</protein>